<proteinExistence type="predicted"/>
<dbReference type="InterPro" id="IPR054722">
    <property type="entry name" value="PolX-like_BBD"/>
</dbReference>
<keyword evidence="4" id="KW-1185">Reference proteome</keyword>
<feature type="domain" description="Reverse transcriptase Ty1/copia-type" evidence="2">
    <location>
        <begin position="319"/>
        <end position="422"/>
    </location>
</feature>
<dbReference type="GO" id="GO:0003676">
    <property type="term" value="F:nucleic acid binding"/>
    <property type="evidence" value="ECO:0007669"/>
    <property type="project" value="InterPro"/>
</dbReference>
<dbReference type="InterPro" id="IPR012337">
    <property type="entry name" value="RNaseH-like_sf"/>
</dbReference>
<dbReference type="GO" id="GO:0004190">
    <property type="term" value="F:aspartic-type endopeptidase activity"/>
    <property type="evidence" value="ECO:0007669"/>
    <property type="project" value="UniProtKB-KW"/>
</dbReference>
<evidence type="ECO:0000313" key="4">
    <source>
        <dbReference type="Proteomes" id="UP000087171"/>
    </source>
</evidence>
<reference evidence="4" key="1">
    <citation type="journal article" date="2013" name="Nat. Biotechnol.">
        <title>Draft genome sequence of chickpea (Cicer arietinum) provides a resource for trait improvement.</title>
        <authorList>
            <person name="Varshney R.K."/>
            <person name="Song C."/>
            <person name="Saxena R.K."/>
            <person name="Azam S."/>
            <person name="Yu S."/>
            <person name="Sharpe A.G."/>
            <person name="Cannon S."/>
            <person name="Baek J."/>
            <person name="Rosen B.D."/>
            <person name="Tar'an B."/>
            <person name="Millan T."/>
            <person name="Zhang X."/>
            <person name="Ramsay L.D."/>
            <person name="Iwata A."/>
            <person name="Wang Y."/>
            <person name="Nelson W."/>
            <person name="Farmer A.D."/>
            <person name="Gaur P.M."/>
            <person name="Soderlund C."/>
            <person name="Penmetsa R.V."/>
            <person name="Xu C."/>
            <person name="Bharti A.K."/>
            <person name="He W."/>
            <person name="Winter P."/>
            <person name="Zhao S."/>
            <person name="Hane J.K."/>
            <person name="Carrasquilla-Garcia N."/>
            <person name="Condie J.A."/>
            <person name="Upadhyaya H.D."/>
            <person name="Luo M.C."/>
            <person name="Thudi M."/>
            <person name="Gowda C.L."/>
            <person name="Singh N.P."/>
            <person name="Lichtenzveig J."/>
            <person name="Gali K.K."/>
            <person name="Rubio J."/>
            <person name="Nadarajan N."/>
            <person name="Dolezel J."/>
            <person name="Bansal K.C."/>
            <person name="Xu X."/>
            <person name="Edwards D."/>
            <person name="Zhang G."/>
            <person name="Kahl G."/>
            <person name="Gil J."/>
            <person name="Singh K.B."/>
            <person name="Datta S.K."/>
            <person name="Jackson S.A."/>
            <person name="Wang J."/>
            <person name="Cook D.R."/>
        </authorList>
    </citation>
    <scope>NUCLEOTIDE SEQUENCE [LARGE SCALE GENOMIC DNA]</scope>
    <source>
        <strain evidence="4">cv. CDC Frontier</strain>
    </source>
</reference>
<name>A0A1S3EBJ9_CICAR</name>
<dbReference type="InterPro" id="IPR013103">
    <property type="entry name" value="RVT_2"/>
</dbReference>
<dbReference type="OrthoDB" id="2013098at2759"/>
<protein>
    <submittedName>
        <fullName evidence="5">Uncharacterized protein LOC101489768</fullName>
    </submittedName>
</protein>
<dbReference type="InterPro" id="IPR043502">
    <property type="entry name" value="DNA/RNA_pol_sf"/>
</dbReference>
<organism evidence="4 5">
    <name type="scientific">Cicer arietinum</name>
    <name type="common">Chickpea</name>
    <name type="synonym">Garbanzo</name>
    <dbReference type="NCBI Taxonomy" id="3827"/>
    <lineage>
        <taxon>Eukaryota</taxon>
        <taxon>Viridiplantae</taxon>
        <taxon>Streptophyta</taxon>
        <taxon>Embryophyta</taxon>
        <taxon>Tracheophyta</taxon>
        <taxon>Spermatophyta</taxon>
        <taxon>Magnoliopsida</taxon>
        <taxon>eudicotyledons</taxon>
        <taxon>Gunneridae</taxon>
        <taxon>Pentapetalae</taxon>
        <taxon>rosids</taxon>
        <taxon>fabids</taxon>
        <taxon>Fabales</taxon>
        <taxon>Fabaceae</taxon>
        <taxon>Papilionoideae</taxon>
        <taxon>50 kb inversion clade</taxon>
        <taxon>NPAAA clade</taxon>
        <taxon>Hologalegina</taxon>
        <taxon>IRL clade</taxon>
        <taxon>Cicereae</taxon>
        <taxon>Cicer</taxon>
    </lineage>
</organism>
<sequence length="485" mass="55864">MEDDYPGLWYLDTRCSNHMSGHKDWFVSIDEKVKRKIRFADNNIVTAKGVGKILIQIRDGKQSFICDVLYVPNMKNNLVCLGQLLEKGYYMNMENRKIKMFDSAKRLMLKAPLSMNRTFKIEIQINENQCLAAEIKREDWLWHQRTLHEVTAPYTPQHNGTIERRNRTIVNMAKSMLKGKKCLVDSGRKQYQLQSSPGIPTRSTSSAIAVELVEDQPADAANQPTFEPVTRSAKARQPLVILQPYEVATYKARLVANGFFQKHGLDYDELQRLVYASAVKSAFLNESLYEEVYVKQTPGYVKTSKEYHVYKLNKALYGLKFEKCVNEHGVYVKKGAATPALLKCLYVDDLLLTSSDEVKIKEFKIRMEKEFEMTDLGMLAYFLGIEFETKKNGIFIHQKRYASDVLKRFKMQECNGSSTPLESGLVLSKEGNNELIDPTTFKQIVESLKYLCNTRPNISYSVGLISRYMEKLMTSHYMAEKKILR</sequence>
<dbReference type="InterPro" id="IPR036397">
    <property type="entry name" value="RNaseH_sf"/>
</dbReference>
<dbReference type="SUPFAM" id="SSF56672">
    <property type="entry name" value="DNA/RNA polymerases"/>
    <property type="match status" value="1"/>
</dbReference>
<dbReference type="AlphaFoldDB" id="A0A1S3EBJ9"/>
<keyword evidence="1" id="KW-0378">Hydrolase</keyword>
<keyword evidence="1" id="KW-0064">Aspartyl protease</keyword>
<evidence type="ECO:0000259" key="2">
    <source>
        <dbReference type="Pfam" id="PF07727"/>
    </source>
</evidence>
<reference evidence="5" key="2">
    <citation type="submission" date="2025-08" db="UniProtKB">
        <authorList>
            <consortium name="RefSeq"/>
        </authorList>
    </citation>
    <scope>IDENTIFICATION</scope>
    <source>
        <tissue evidence="5">Etiolated seedlings</tissue>
    </source>
</reference>
<evidence type="ECO:0000256" key="1">
    <source>
        <dbReference type="ARBA" id="ARBA00022750"/>
    </source>
</evidence>
<keyword evidence="1" id="KW-0645">Protease</keyword>
<dbReference type="RefSeq" id="XP_012572793.1">
    <property type="nucleotide sequence ID" value="XM_012717339.1"/>
</dbReference>
<dbReference type="PANTHER" id="PTHR11439">
    <property type="entry name" value="GAG-POL-RELATED RETROTRANSPOSON"/>
    <property type="match status" value="1"/>
</dbReference>
<dbReference type="SUPFAM" id="SSF53098">
    <property type="entry name" value="Ribonuclease H-like"/>
    <property type="match status" value="1"/>
</dbReference>
<dbReference type="Pfam" id="PF22936">
    <property type="entry name" value="Pol_BBD"/>
    <property type="match status" value="1"/>
</dbReference>
<dbReference type="Pfam" id="PF07727">
    <property type="entry name" value="RVT_2"/>
    <property type="match status" value="1"/>
</dbReference>
<dbReference type="Gene3D" id="3.30.420.10">
    <property type="entry name" value="Ribonuclease H-like superfamily/Ribonuclease H"/>
    <property type="match status" value="1"/>
</dbReference>
<dbReference type="PANTHER" id="PTHR11439:SF517">
    <property type="entry name" value="CYSTEINE-RICH RLK (RECEPTOR-LIKE PROTEIN KINASE) 8"/>
    <property type="match status" value="1"/>
</dbReference>
<dbReference type="Proteomes" id="UP000087171">
    <property type="component" value="Chromosome Ca6"/>
</dbReference>
<feature type="domain" description="Retrovirus-related Pol polyprotein from transposon TNT 1-94-like beta-barrel" evidence="3">
    <location>
        <begin position="9"/>
        <end position="89"/>
    </location>
</feature>
<accession>A0A1S3EBJ9</accession>
<gene>
    <name evidence="5" type="primary">LOC101489768</name>
</gene>
<dbReference type="STRING" id="3827.A0A1S3EBJ9"/>
<evidence type="ECO:0000313" key="5">
    <source>
        <dbReference type="RefSeq" id="XP_012572793.1"/>
    </source>
</evidence>
<evidence type="ECO:0000259" key="3">
    <source>
        <dbReference type="Pfam" id="PF22936"/>
    </source>
</evidence>